<comment type="caution">
    <text evidence="1">The sequence shown here is derived from an EMBL/GenBank/DDBJ whole genome shotgun (WGS) entry which is preliminary data.</text>
</comment>
<protein>
    <submittedName>
        <fullName evidence="1">Uncharacterized protein</fullName>
    </submittedName>
</protein>
<proteinExistence type="predicted"/>
<evidence type="ECO:0000313" key="2">
    <source>
        <dbReference type="Proteomes" id="UP000831701"/>
    </source>
</evidence>
<keyword evidence="2" id="KW-1185">Reference proteome</keyword>
<gene>
    <name evidence="1" type="ORF">L3Q82_014413</name>
</gene>
<accession>A0ACB8VXB7</accession>
<dbReference type="Proteomes" id="UP000831701">
    <property type="component" value="Chromosome 17"/>
</dbReference>
<evidence type="ECO:0000313" key="1">
    <source>
        <dbReference type="EMBL" id="KAI3360090.1"/>
    </source>
</evidence>
<reference evidence="1" key="1">
    <citation type="submission" date="2022-04" db="EMBL/GenBank/DDBJ databases">
        <title>Jade perch genome.</title>
        <authorList>
            <person name="Chao B."/>
        </authorList>
    </citation>
    <scope>NUCLEOTIDE SEQUENCE</scope>
    <source>
        <strain evidence="1">CB-2022</strain>
    </source>
</reference>
<sequence length="1911" mass="210331">MSNPGTRRNGSSIKIRLTVLCAKNLAKKDFFRLPDPFAKVVVDGSGQCHSTDTVKSTLDPKWNQHYDLYIGKTDSITISIWNHKKIHKRQGAGFLGCIRLLSNAISRLKDTGYQRLDLCKLNPSDSDAVRGQIVVSLQTRDRIGSGGPVVDCRGLLENDGPVFEGCFSEEPLPYSDPTGAAGGGNCRLDSPSQESRLQTQRIRGQDSRGHGHTPQNRPHGHQPPDLPEGYEQRTTVQGQVYFLHTQTGVSTWHDPRIPRDLASVSCEELGPLPVGWEVRSTVSGRIYFVDHNNRTTQFTDPRLHTIIRYPAIPSERILPSPPDGHGGRGGGRRKSERRRGRRWGRRRGGGGGDGDVAARYERDLVHKLKLLRHELSLQQPQAGHCRIEVSREEIFEESYRQIMKMRPKDLKKRLMVKFRGEEGLDYGGVAREWLYLLCHEMLNPYYGLFQYSTDNIYTLQINPDSSINPDHLSYFHFVGRVMGLAVFHGHYINGSFTLPFYKQLLGKPIQLNDLETTDPELHKSLVWILENDITSVLDHTFCVEHNAFGKFLQHELKPNGRNIPVTEENKKEYVRLYVNWRFMRGIEAQFLALQKGFSELIPQHLLKPFDHKELELIIGGLGKIDLADWKTNTRLKHCTSESNVVRWFWQAVEAFSEERRGRLLQFVTGSTRVPLQGFKALQGSTGSAGPRLFTIHLIDANTDNLPKAHTCFNRIDIPPYESYEKLYEKLLTAVEETCGFAVEGELVSVRYTMADGGSDDDVIHLASFNVHRSQGSCARKRELITISDDSDEEPVTLVPGSPVLVPDDPDDDDISILESLTPARRHVIRPAAKWSGASHNPIQGVGNSSATSGVPTMDPGSAPSTSRDAKASSSAVRPAIRTQTPVQSSTSARTQAHASSSSHTLSQPKVNTNSQQQDGTSAHTNGELHAVSSVQTPSTSTNAKASATASTAPAQVLLQPQPSTSGLVQPQAGSSAHLMVDPQARTSTGATHYFCAVATSSFAKTQEKPTTSTHSQDNPQASTSSAQSHTQTQSQPGTSTQLQPSGASSLQPHLLQVKEVKLVVLPQQPNIQASTLITQPQLQVTAQNLLQPVSFNRMQGNLIQIEPQPLAQAPAQPPAQAPAQPPAQAPQPPQVIPVIPPAVLIAAAPERLGPPEVGHRIILGSQAPGQAVPNPPPLAGASIVVPPVRGINIRLPDVNPSAPPAHTASVPNNGGEARLILAPAPNPERVNPAPGQVAIPPAPEDIPRIEDARPGPSAPRGGAEQQPLIQALITGVLDLFPDVQEAYVAELIQKNNVKDLNVICNLLLENSEYPRGGAAAATAAPTSILLESGDTQTEVTEDLFDYAKLGTVGPEAVMQAADLLMADFRMLSCQDIKWALNALKGHYAITRKALCEALKKWQESGDPSGKRRRSRASSERCYIDFHFEHGSVKFDKRMNFLENDRRYCRTYNNLEASLQKELSFYQQKAKEWAEHEDFLLALQVNEDEYKKDGQLIECGCCFGEFAFEKMTQCSDGHLFCKECLVKYAQEAVFGSGKSELSCMEGGCLCSYPVCELEKVLPENILCKYYERQAEEAVAATTTCADELVRCPFCNFPALLDKDMSLFSCPNPRCRKESCRKCHVQWKQHVGKTCEQVLERDEIRMRVLLPCLFLCLAVLSTPHSKRMLAAQERMTVSSSGEEVRQVWAGRAWSSRRAATGCRAALRQLHVLPTSAESPSLATTTSASTLSLPWRSLPPLSQMFPLDRPHGNLSQDDERIIQEIQKEGEAELNKKCADTSGKRVGPPPEPITDAKRPRVGPPPENPPNLNPAAPPHPQAVQAPLFVPPRARYPPAPPQGRMYHQVIMPRLPPAPYVPPLQHLPPLNTIITTTSTITTTTLPSTLITTTWTSWTCPCTTGTPAPLLQTLLTHTL</sequence>
<dbReference type="EMBL" id="CM041547">
    <property type="protein sequence ID" value="KAI3360090.1"/>
    <property type="molecule type" value="Genomic_DNA"/>
</dbReference>
<organism evidence="1 2">
    <name type="scientific">Scortum barcoo</name>
    <name type="common">barcoo grunter</name>
    <dbReference type="NCBI Taxonomy" id="214431"/>
    <lineage>
        <taxon>Eukaryota</taxon>
        <taxon>Metazoa</taxon>
        <taxon>Chordata</taxon>
        <taxon>Craniata</taxon>
        <taxon>Vertebrata</taxon>
        <taxon>Euteleostomi</taxon>
        <taxon>Actinopterygii</taxon>
        <taxon>Neopterygii</taxon>
        <taxon>Teleostei</taxon>
        <taxon>Neoteleostei</taxon>
        <taxon>Acanthomorphata</taxon>
        <taxon>Eupercaria</taxon>
        <taxon>Centrarchiformes</taxon>
        <taxon>Terapontoidei</taxon>
        <taxon>Terapontidae</taxon>
        <taxon>Scortum</taxon>
    </lineage>
</organism>
<name>A0ACB8VXB7_9TELE</name>